<sequence>MSGFSLFSFDLFGLFRALGARDVDKETKIEPAEQGDIYFFGMFPLL</sequence>
<name>A0A7W6K177_9HYPH</name>
<keyword evidence="2" id="KW-1185">Reference proteome</keyword>
<dbReference type="AlphaFoldDB" id="A0A7W6K177"/>
<proteinExistence type="predicted"/>
<gene>
    <name evidence="1" type="ORF">GGQ66_000866</name>
</gene>
<reference evidence="1 2" key="1">
    <citation type="submission" date="2020-08" db="EMBL/GenBank/DDBJ databases">
        <title>Genomic Encyclopedia of Type Strains, Phase IV (KMG-IV): sequencing the most valuable type-strain genomes for metagenomic binning, comparative biology and taxonomic classification.</title>
        <authorList>
            <person name="Goeker M."/>
        </authorList>
    </citation>
    <scope>NUCLEOTIDE SEQUENCE [LARGE SCALE GENOMIC DNA]</scope>
    <source>
        <strain evidence="1 2">DSM 26385</strain>
    </source>
</reference>
<dbReference type="EMBL" id="JACIDU010000003">
    <property type="protein sequence ID" value="MBB4102331.1"/>
    <property type="molecule type" value="Genomic_DNA"/>
</dbReference>
<dbReference type="RefSeq" id="WP_183789793.1">
    <property type="nucleotide sequence ID" value="NZ_JACIDU010000003.1"/>
</dbReference>
<dbReference type="Proteomes" id="UP000584824">
    <property type="component" value="Unassembled WGS sequence"/>
</dbReference>
<evidence type="ECO:0000313" key="1">
    <source>
        <dbReference type="EMBL" id="MBB4102331.1"/>
    </source>
</evidence>
<organism evidence="1 2">
    <name type="scientific">Allorhizobium borbori</name>
    <dbReference type="NCBI Taxonomy" id="485907"/>
    <lineage>
        <taxon>Bacteria</taxon>
        <taxon>Pseudomonadati</taxon>
        <taxon>Pseudomonadota</taxon>
        <taxon>Alphaproteobacteria</taxon>
        <taxon>Hyphomicrobiales</taxon>
        <taxon>Rhizobiaceae</taxon>
        <taxon>Rhizobium/Agrobacterium group</taxon>
        <taxon>Allorhizobium</taxon>
    </lineage>
</organism>
<evidence type="ECO:0000313" key="2">
    <source>
        <dbReference type="Proteomes" id="UP000584824"/>
    </source>
</evidence>
<accession>A0A7W6K177</accession>
<protein>
    <submittedName>
        <fullName evidence="1">Uncharacterized protein</fullName>
    </submittedName>
</protein>
<comment type="caution">
    <text evidence="1">The sequence shown here is derived from an EMBL/GenBank/DDBJ whole genome shotgun (WGS) entry which is preliminary data.</text>
</comment>